<evidence type="ECO:0000256" key="2">
    <source>
        <dbReference type="ARBA" id="ARBA00002790"/>
    </source>
</evidence>
<dbReference type="EMBL" id="UHIA01000003">
    <property type="protein sequence ID" value="SUO92514.1"/>
    <property type="molecule type" value="Genomic_DNA"/>
</dbReference>
<evidence type="ECO:0000256" key="4">
    <source>
        <dbReference type="ARBA" id="ARBA00022630"/>
    </source>
</evidence>
<evidence type="ECO:0000256" key="10">
    <source>
        <dbReference type="ARBA" id="ARBA00048205"/>
    </source>
</evidence>
<comment type="function">
    <text evidence="2 12">Catalyzes the synthesis of 5,6-dihydrouridine (D), a modified base found in the D-loop of most tRNAs, via the reduction of the C5-C6 double bond in target uridines.</text>
</comment>
<feature type="binding site" evidence="14">
    <location>
        <position position="142"/>
    </location>
    <ligand>
        <name>FMN</name>
        <dbReference type="ChEBI" id="CHEBI:58210"/>
    </ligand>
</feature>
<keyword evidence="4 12" id="KW-0285">Flavoprotein</keyword>
<comment type="catalytic activity">
    <reaction evidence="10">
        <text>a 5,6-dihydrouridine in tRNA + NADP(+) = a uridine in tRNA + NADPH + H(+)</text>
        <dbReference type="Rhea" id="RHEA:23624"/>
        <dbReference type="Rhea" id="RHEA-COMP:13339"/>
        <dbReference type="Rhea" id="RHEA-COMP:13887"/>
        <dbReference type="ChEBI" id="CHEBI:15378"/>
        <dbReference type="ChEBI" id="CHEBI:57783"/>
        <dbReference type="ChEBI" id="CHEBI:58349"/>
        <dbReference type="ChEBI" id="CHEBI:65315"/>
        <dbReference type="ChEBI" id="CHEBI:74443"/>
    </reaction>
</comment>
<organism evidence="16 17">
    <name type="scientific">Suttonella indologenes</name>
    <dbReference type="NCBI Taxonomy" id="13276"/>
    <lineage>
        <taxon>Bacteria</taxon>
        <taxon>Pseudomonadati</taxon>
        <taxon>Pseudomonadota</taxon>
        <taxon>Gammaproteobacteria</taxon>
        <taxon>Cardiobacteriales</taxon>
        <taxon>Cardiobacteriaceae</taxon>
        <taxon>Suttonella</taxon>
    </lineage>
</organism>
<evidence type="ECO:0000256" key="3">
    <source>
        <dbReference type="ARBA" id="ARBA00022555"/>
    </source>
</evidence>
<name>A0A380MJ77_9GAMM</name>
<evidence type="ECO:0000256" key="9">
    <source>
        <dbReference type="ARBA" id="ARBA00023002"/>
    </source>
</evidence>
<feature type="domain" description="DUS-like FMN-binding" evidence="15">
    <location>
        <begin position="16"/>
        <end position="313"/>
    </location>
</feature>
<feature type="active site" description="Proton donor" evidence="13">
    <location>
        <position position="103"/>
    </location>
</feature>
<keyword evidence="5 12" id="KW-0288">FMN</keyword>
<reference evidence="16 17" key="1">
    <citation type="submission" date="2018-06" db="EMBL/GenBank/DDBJ databases">
        <authorList>
            <consortium name="Pathogen Informatics"/>
            <person name="Doyle S."/>
        </authorList>
    </citation>
    <scope>NUCLEOTIDE SEQUENCE [LARGE SCALE GENOMIC DNA]</scope>
    <source>
        <strain evidence="16 17">NCTC10717</strain>
    </source>
</reference>
<feature type="binding site" evidence="14">
    <location>
        <position position="73"/>
    </location>
    <ligand>
        <name>FMN</name>
        <dbReference type="ChEBI" id="CHEBI:58210"/>
    </ligand>
</feature>
<evidence type="ECO:0000256" key="1">
    <source>
        <dbReference type="ARBA" id="ARBA00001917"/>
    </source>
</evidence>
<gene>
    <name evidence="16" type="primary">dus_1</name>
    <name evidence="16" type="ORF">NCTC10717_00592</name>
</gene>
<sequence>MITLGKFTFTAPLVVLAPMAGISDLPFRRLCQQQGCHFTVAEMVNARPELLNSAQSQTRMQFDDNPAFPKIVQLAGGDPLFMAEAAQLMQARGADVIDINMGCPAKKVGQQNAGSALLSDLPMVEKILAATVKAVSIPVTLKTRIGFDANNINLLTVGAIAADCGIAAISVHGRHRAQRFKGQAQYREIAALKAQNRLPVIVNGDIGSSAQAKQLIQDYGFDGVMIGRAAQGNPWLFAEIRRQVDPKWQAPPYQPYQDIQAHIRDLHQLYPEHISALIARKHLHWYFARHPHYLQQREAINSSRDQDSQSAIIRAFETYDSADYEKKRPAIIC</sequence>
<evidence type="ECO:0000256" key="12">
    <source>
        <dbReference type="PIRNR" id="PIRNR006621"/>
    </source>
</evidence>
<dbReference type="PIRSF" id="PIRSF006621">
    <property type="entry name" value="Dus"/>
    <property type="match status" value="1"/>
</dbReference>
<dbReference type="Gene3D" id="3.20.20.70">
    <property type="entry name" value="Aldolase class I"/>
    <property type="match status" value="1"/>
</dbReference>
<dbReference type="PANTHER" id="PTHR45846">
    <property type="entry name" value="TRNA-DIHYDROURIDINE(47) SYNTHASE [NAD(P)(+)]-LIKE"/>
    <property type="match status" value="1"/>
</dbReference>
<dbReference type="PANTHER" id="PTHR45846:SF1">
    <property type="entry name" value="TRNA-DIHYDROURIDINE(47) SYNTHASE [NAD(P)(+)]-LIKE"/>
    <property type="match status" value="1"/>
</dbReference>
<dbReference type="InterPro" id="IPR004652">
    <property type="entry name" value="DusB-like"/>
</dbReference>
<evidence type="ECO:0000256" key="11">
    <source>
        <dbReference type="ARBA" id="ARBA00048802"/>
    </source>
</evidence>
<dbReference type="PROSITE" id="PS01136">
    <property type="entry name" value="UPF0034"/>
    <property type="match status" value="1"/>
</dbReference>
<comment type="cofactor">
    <cofactor evidence="1 12 14">
        <name>FMN</name>
        <dbReference type="ChEBI" id="CHEBI:58210"/>
    </cofactor>
</comment>
<keyword evidence="3" id="KW-0820">tRNA-binding</keyword>
<evidence type="ECO:0000256" key="6">
    <source>
        <dbReference type="ARBA" id="ARBA00022694"/>
    </source>
</evidence>
<evidence type="ECO:0000313" key="17">
    <source>
        <dbReference type="Proteomes" id="UP000254575"/>
    </source>
</evidence>
<protein>
    <recommendedName>
        <fullName evidence="12">tRNA-dihydrouridine synthase</fullName>
        <ecNumber evidence="12">1.3.1.-</ecNumber>
    </recommendedName>
</protein>
<keyword evidence="9 12" id="KW-0560">Oxidoreductase</keyword>
<keyword evidence="8" id="KW-0694">RNA-binding</keyword>
<feature type="binding site" evidence="14">
    <location>
        <position position="172"/>
    </location>
    <ligand>
        <name>FMN</name>
        <dbReference type="ChEBI" id="CHEBI:58210"/>
    </ligand>
</feature>
<dbReference type="SUPFAM" id="SSF51395">
    <property type="entry name" value="FMN-linked oxidoreductases"/>
    <property type="match status" value="1"/>
</dbReference>
<dbReference type="RefSeq" id="WP_115217872.1">
    <property type="nucleotide sequence ID" value="NZ_UHIA01000003.1"/>
</dbReference>
<dbReference type="Gene3D" id="1.10.1200.80">
    <property type="entry name" value="Putative flavin oxidoreducatase, domain 2"/>
    <property type="match status" value="1"/>
</dbReference>
<dbReference type="AlphaFoldDB" id="A0A380MJ77"/>
<keyword evidence="7" id="KW-0521">NADP</keyword>
<dbReference type="InterPro" id="IPR013785">
    <property type="entry name" value="Aldolase_TIM"/>
</dbReference>
<dbReference type="EC" id="1.3.1.-" evidence="12"/>
<dbReference type="Pfam" id="PF01207">
    <property type="entry name" value="Dus"/>
    <property type="match status" value="1"/>
</dbReference>
<dbReference type="InterPro" id="IPR024036">
    <property type="entry name" value="tRNA-dHydroUridine_Synthase_C"/>
</dbReference>
<keyword evidence="17" id="KW-1185">Reference proteome</keyword>
<dbReference type="GO" id="GO:0050660">
    <property type="term" value="F:flavin adenine dinucleotide binding"/>
    <property type="evidence" value="ECO:0007669"/>
    <property type="project" value="InterPro"/>
</dbReference>
<dbReference type="NCBIfam" id="TIGR00737">
    <property type="entry name" value="nifR3_yhdG"/>
    <property type="match status" value="1"/>
</dbReference>
<feature type="binding site" evidence="14">
    <location>
        <begin position="18"/>
        <end position="20"/>
    </location>
    <ligand>
        <name>FMN</name>
        <dbReference type="ChEBI" id="CHEBI:58210"/>
    </ligand>
</feature>
<comment type="similarity">
    <text evidence="12">Belongs to the dus family.</text>
</comment>
<proteinExistence type="inferred from homology"/>
<keyword evidence="6 12" id="KW-0819">tRNA processing</keyword>
<dbReference type="InterPro" id="IPR018517">
    <property type="entry name" value="tRNA_hU_synthase_CS"/>
</dbReference>
<evidence type="ECO:0000259" key="15">
    <source>
        <dbReference type="Pfam" id="PF01207"/>
    </source>
</evidence>
<evidence type="ECO:0000256" key="7">
    <source>
        <dbReference type="ARBA" id="ARBA00022857"/>
    </source>
</evidence>
<evidence type="ECO:0000256" key="5">
    <source>
        <dbReference type="ARBA" id="ARBA00022643"/>
    </source>
</evidence>
<comment type="catalytic activity">
    <reaction evidence="11">
        <text>a 5,6-dihydrouridine in tRNA + NAD(+) = a uridine in tRNA + NADH + H(+)</text>
        <dbReference type="Rhea" id="RHEA:54452"/>
        <dbReference type="Rhea" id="RHEA-COMP:13339"/>
        <dbReference type="Rhea" id="RHEA-COMP:13887"/>
        <dbReference type="ChEBI" id="CHEBI:15378"/>
        <dbReference type="ChEBI" id="CHEBI:57540"/>
        <dbReference type="ChEBI" id="CHEBI:57945"/>
        <dbReference type="ChEBI" id="CHEBI:65315"/>
        <dbReference type="ChEBI" id="CHEBI:74443"/>
    </reaction>
</comment>
<evidence type="ECO:0000256" key="8">
    <source>
        <dbReference type="ARBA" id="ARBA00022884"/>
    </source>
</evidence>
<evidence type="ECO:0000313" key="16">
    <source>
        <dbReference type="EMBL" id="SUO92514.1"/>
    </source>
</evidence>
<keyword evidence="14" id="KW-0547">Nucleotide-binding</keyword>
<accession>A0A380MJ77</accession>
<dbReference type="OrthoDB" id="9764501at2"/>
<dbReference type="Proteomes" id="UP000254575">
    <property type="component" value="Unassembled WGS sequence"/>
</dbReference>
<dbReference type="CDD" id="cd02801">
    <property type="entry name" value="DUS_like_FMN"/>
    <property type="match status" value="1"/>
</dbReference>
<dbReference type="GO" id="GO:0000049">
    <property type="term" value="F:tRNA binding"/>
    <property type="evidence" value="ECO:0007669"/>
    <property type="project" value="UniProtKB-KW"/>
</dbReference>
<dbReference type="InterPro" id="IPR035587">
    <property type="entry name" value="DUS-like_FMN-bd"/>
</dbReference>
<evidence type="ECO:0000256" key="13">
    <source>
        <dbReference type="PIRSR" id="PIRSR006621-1"/>
    </source>
</evidence>
<dbReference type="InterPro" id="IPR001269">
    <property type="entry name" value="DUS_fam"/>
</dbReference>
<evidence type="ECO:0000256" key="14">
    <source>
        <dbReference type="PIRSR" id="PIRSR006621-2"/>
    </source>
</evidence>
<feature type="binding site" evidence="14">
    <location>
        <begin position="227"/>
        <end position="228"/>
    </location>
    <ligand>
        <name>FMN</name>
        <dbReference type="ChEBI" id="CHEBI:58210"/>
    </ligand>
</feature>
<dbReference type="GO" id="GO:0017150">
    <property type="term" value="F:tRNA dihydrouridine synthase activity"/>
    <property type="evidence" value="ECO:0007669"/>
    <property type="project" value="InterPro"/>
</dbReference>